<keyword evidence="3" id="KW-1185">Reference proteome</keyword>
<dbReference type="SUPFAM" id="SSF81383">
    <property type="entry name" value="F-box domain"/>
    <property type="match status" value="1"/>
</dbReference>
<organism evidence="2 3">
    <name type="scientific">Fusarium irregulare</name>
    <dbReference type="NCBI Taxonomy" id="2494466"/>
    <lineage>
        <taxon>Eukaryota</taxon>
        <taxon>Fungi</taxon>
        <taxon>Dikarya</taxon>
        <taxon>Ascomycota</taxon>
        <taxon>Pezizomycotina</taxon>
        <taxon>Sordariomycetes</taxon>
        <taxon>Hypocreomycetidae</taxon>
        <taxon>Hypocreales</taxon>
        <taxon>Nectriaceae</taxon>
        <taxon>Fusarium</taxon>
        <taxon>Fusarium incarnatum-equiseti species complex</taxon>
    </lineage>
</organism>
<proteinExistence type="predicted"/>
<name>A0A9W8PU12_9HYPO</name>
<dbReference type="OrthoDB" id="3219396at2759"/>
<gene>
    <name evidence="2" type="ORF">NW766_003692</name>
</gene>
<evidence type="ECO:0000313" key="2">
    <source>
        <dbReference type="EMBL" id="KAJ4017627.1"/>
    </source>
</evidence>
<evidence type="ECO:0000313" key="3">
    <source>
        <dbReference type="Proteomes" id="UP001152130"/>
    </source>
</evidence>
<dbReference type="InterPro" id="IPR001810">
    <property type="entry name" value="F-box_dom"/>
</dbReference>
<feature type="domain" description="F-box" evidence="1">
    <location>
        <begin position="88"/>
        <end position="138"/>
    </location>
</feature>
<dbReference type="EMBL" id="JAPDHF010000005">
    <property type="protein sequence ID" value="KAJ4017627.1"/>
    <property type="molecule type" value="Genomic_DNA"/>
</dbReference>
<sequence length="510" mass="58624">MRRFKVKPQTPQISPSFTQRLLDHFKSRKSTYQIPVLGPDEDKVSHLNTSIPEDAGLPVSYLDTRVPEDASLPEPLKPKKLEHQKNLEAGLLQLPPDLLIYAMCFLPYSSIYMIRQTCQVLRNLADDFQFDDFHWEILHHEEPRCYITMPLCEELRTIKRIFLRRSLCKPCVTLFNSGESEGRLAKLWQPVDCKGCGVSHPELLFPQSGREQDICVGLLGEFSLCKHLKATGKIEVHDRKYSRFRCLDPGHFPNNSMGSKERSAFQQYRPKVEHCSNMDGFVTYSRSFPLVKIAPQHYPGMPALKSRLLKQLREIQDDGLCQHASTQLESIALSLQSDKCDCFPAFGPPVHHSNASCILRRCKKHDYGCRHCGALYYWFYENDYVVFNVQIDLATNGADGMNWLANITFPKDEHPTHPIFNESTKGVLWCSDPSCGTGYGNRWLLMVEILKRHPRDGLFGLPRRDRSFAANLPYTLEYQVFQNAADWMIKPNMLSIDLLFPSITKFDTED</sequence>
<evidence type="ECO:0000259" key="1">
    <source>
        <dbReference type="PROSITE" id="PS50181"/>
    </source>
</evidence>
<dbReference type="Proteomes" id="UP001152130">
    <property type="component" value="Unassembled WGS sequence"/>
</dbReference>
<comment type="caution">
    <text evidence="2">The sequence shown here is derived from an EMBL/GenBank/DDBJ whole genome shotgun (WGS) entry which is preliminary data.</text>
</comment>
<protein>
    <recommendedName>
        <fullName evidence="1">F-box domain-containing protein</fullName>
    </recommendedName>
</protein>
<dbReference type="InterPro" id="IPR036047">
    <property type="entry name" value="F-box-like_dom_sf"/>
</dbReference>
<dbReference type="Pfam" id="PF00646">
    <property type="entry name" value="F-box"/>
    <property type="match status" value="1"/>
</dbReference>
<dbReference type="AlphaFoldDB" id="A0A9W8PU12"/>
<reference evidence="2" key="1">
    <citation type="submission" date="2022-10" db="EMBL/GenBank/DDBJ databases">
        <title>Fusarium specimens isolated from Avocado Roots.</title>
        <authorList>
            <person name="Stajich J."/>
            <person name="Roper C."/>
            <person name="Heimlech-Rivalta G."/>
        </authorList>
    </citation>
    <scope>NUCLEOTIDE SEQUENCE</scope>
    <source>
        <strain evidence="2">CF00143</strain>
    </source>
</reference>
<accession>A0A9W8PU12</accession>
<dbReference type="PROSITE" id="PS50181">
    <property type="entry name" value="FBOX"/>
    <property type="match status" value="1"/>
</dbReference>